<sequence>MDMTRDLDDCSILPGSVSERATKRSRRKAPKSRHGCSQCKKRRIKCDENHPACNNCINLGYQCPGFQPVLRWSEKHERAGKSSSIGILDRNLNCSPAVTSSVQQADYVNNEPESTVQTNYNSWSVNTDSCMLPFFSDSSIFLNRTGDLETGNATSDSILADLDPPNLDVTTSLGMLRTPTHLPTMLIEHWFEYICPMWSAFDSAVSYSRQLAWSSWGSSKAVSYTMQAMSAAYLAVTMPRFYESLSSLTSLAVAAINEDICIIYSSQTPKVKYDLIYAIFTLGNSLHSTASTISENPWLESARELLSLWTLNMSASDMPIHSYFSQALTYWEMLLAARGCGSVPGKLAKKRQRYYAKIQQAMGFADYNNDIVPHESPLYGLWQATLGTGTRPNSWSGVSNEVIDVFGQVLALCHNAHHHHHCYQNQSRFNAESATVGLCDISLARELQRDLLNMDFESLILMDEVQGFPVQTEDENTPTAHLLQTAEAYRQAALLQLHLSFHDLETTPNNTFPSSTGTYPRNMCHMAVANGQSRNEHILSIALNLVNILERIPNQSGSRSIHLMLYLSAATGLKVEPFVEYQGSHDVASVDTVVPRTALEVSRARQFVLARLSGLRQTLPHRRLDSTIELVENIWRQYDTQGSPPCTLVYWLDTMTKNGSAVTLW</sequence>
<dbReference type="Pfam" id="PF11951">
    <property type="entry name" value="Fungal_trans_2"/>
    <property type="match status" value="1"/>
</dbReference>
<dbReference type="STRING" id="1036612.A0A1L9TCU3"/>
<evidence type="ECO:0000313" key="8">
    <source>
        <dbReference type="Proteomes" id="UP000184356"/>
    </source>
</evidence>
<dbReference type="InterPro" id="IPR036864">
    <property type="entry name" value="Zn2-C6_fun-type_DNA-bd_sf"/>
</dbReference>
<evidence type="ECO:0000256" key="1">
    <source>
        <dbReference type="ARBA" id="ARBA00004123"/>
    </source>
</evidence>
<dbReference type="EMBL" id="KV878589">
    <property type="protein sequence ID" value="OJJ57215.1"/>
    <property type="molecule type" value="Genomic_DNA"/>
</dbReference>
<dbReference type="PROSITE" id="PS50048">
    <property type="entry name" value="ZN2_CY6_FUNGAL_2"/>
    <property type="match status" value="1"/>
</dbReference>
<dbReference type="GO" id="GO:0000981">
    <property type="term" value="F:DNA-binding transcription factor activity, RNA polymerase II-specific"/>
    <property type="evidence" value="ECO:0007669"/>
    <property type="project" value="InterPro"/>
</dbReference>
<dbReference type="PANTHER" id="PTHR37534:SF11">
    <property type="entry name" value="ZN(II)2CYS6 TRANSCRIPTION FACTOR (EUROFUNG)"/>
    <property type="match status" value="1"/>
</dbReference>
<dbReference type="RefSeq" id="XP_040701021.1">
    <property type="nucleotide sequence ID" value="XM_040840664.1"/>
</dbReference>
<keyword evidence="4" id="KW-0804">Transcription</keyword>
<evidence type="ECO:0000313" key="7">
    <source>
        <dbReference type="EMBL" id="OJJ57215.1"/>
    </source>
</evidence>
<dbReference type="GO" id="GO:0008270">
    <property type="term" value="F:zinc ion binding"/>
    <property type="evidence" value="ECO:0007669"/>
    <property type="project" value="InterPro"/>
</dbReference>
<dbReference type="GO" id="GO:0000976">
    <property type="term" value="F:transcription cis-regulatory region binding"/>
    <property type="evidence" value="ECO:0007669"/>
    <property type="project" value="TreeGrafter"/>
</dbReference>
<dbReference type="PROSITE" id="PS00463">
    <property type="entry name" value="ZN2_CY6_FUNGAL_1"/>
    <property type="match status" value="1"/>
</dbReference>
<dbReference type="GO" id="GO:0005634">
    <property type="term" value="C:nucleus"/>
    <property type="evidence" value="ECO:0007669"/>
    <property type="project" value="UniProtKB-SubCell"/>
</dbReference>
<gene>
    <name evidence="7" type="ORF">ASPSYDRAFT_134160</name>
</gene>
<protein>
    <recommendedName>
        <fullName evidence="6">Zn(2)-C6 fungal-type domain-containing protein</fullName>
    </recommendedName>
</protein>
<comment type="subcellular location">
    <subcellularLocation>
        <location evidence="1">Nucleus</location>
    </subcellularLocation>
</comment>
<dbReference type="Pfam" id="PF00172">
    <property type="entry name" value="Zn_clus"/>
    <property type="match status" value="1"/>
</dbReference>
<keyword evidence="2" id="KW-0805">Transcription regulation</keyword>
<dbReference type="Proteomes" id="UP000184356">
    <property type="component" value="Unassembled WGS sequence"/>
</dbReference>
<evidence type="ECO:0000256" key="5">
    <source>
        <dbReference type="ARBA" id="ARBA00023242"/>
    </source>
</evidence>
<organism evidence="7 8">
    <name type="scientific">Aspergillus sydowii CBS 593.65</name>
    <dbReference type="NCBI Taxonomy" id="1036612"/>
    <lineage>
        <taxon>Eukaryota</taxon>
        <taxon>Fungi</taxon>
        <taxon>Dikarya</taxon>
        <taxon>Ascomycota</taxon>
        <taxon>Pezizomycotina</taxon>
        <taxon>Eurotiomycetes</taxon>
        <taxon>Eurotiomycetidae</taxon>
        <taxon>Eurotiales</taxon>
        <taxon>Aspergillaceae</taxon>
        <taxon>Aspergillus</taxon>
        <taxon>Aspergillus subgen. Nidulantes</taxon>
    </lineage>
</organism>
<evidence type="ECO:0000256" key="3">
    <source>
        <dbReference type="ARBA" id="ARBA00023125"/>
    </source>
</evidence>
<evidence type="ECO:0000256" key="2">
    <source>
        <dbReference type="ARBA" id="ARBA00023015"/>
    </source>
</evidence>
<reference evidence="8" key="1">
    <citation type="journal article" date="2017" name="Genome Biol.">
        <title>Comparative genomics reveals high biological diversity and specific adaptations in the industrially and medically important fungal genus Aspergillus.</title>
        <authorList>
            <person name="de Vries R.P."/>
            <person name="Riley R."/>
            <person name="Wiebenga A."/>
            <person name="Aguilar-Osorio G."/>
            <person name="Amillis S."/>
            <person name="Uchima C.A."/>
            <person name="Anderluh G."/>
            <person name="Asadollahi M."/>
            <person name="Askin M."/>
            <person name="Barry K."/>
            <person name="Battaglia E."/>
            <person name="Bayram O."/>
            <person name="Benocci T."/>
            <person name="Braus-Stromeyer S.A."/>
            <person name="Caldana C."/>
            <person name="Canovas D."/>
            <person name="Cerqueira G.C."/>
            <person name="Chen F."/>
            <person name="Chen W."/>
            <person name="Choi C."/>
            <person name="Clum A."/>
            <person name="Dos Santos R.A."/>
            <person name="Damasio A.R."/>
            <person name="Diallinas G."/>
            <person name="Emri T."/>
            <person name="Fekete E."/>
            <person name="Flipphi M."/>
            <person name="Freyberg S."/>
            <person name="Gallo A."/>
            <person name="Gournas C."/>
            <person name="Habgood R."/>
            <person name="Hainaut M."/>
            <person name="Harispe M.L."/>
            <person name="Henrissat B."/>
            <person name="Hilden K.S."/>
            <person name="Hope R."/>
            <person name="Hossain A."/>
            <person name="Karabika E."/>
            <person name="Karaffa L."/>
            <person name="Karanyi Z."/>
            <person name="Krasevec N."/>
            <person name="Kuo A."/>
            <person name="Kusch H."/>
            <person name="LaButti K."/>
            <person name="Lagendijk E.L."/>
            <person name="Lapidus A."/>
            <person name="Levasseur A."/>
            <person name="Lindquist E."/>
            <person name="Lipzen A."/>
            <person name="Logrieco A.F."/>
            <person name="MacCabe A."/>
            <person name="Maekelae M.R."/>
            <person name="Malavazi I."/>
            <person name="Melin P."/>
            <person name="Meyer V."/>
            <person name="Mielnichuk N."/>
            <person name="Miskei M."/>
            <person name="Molnar A.P."/>
            <person name="Mule G."/>
            <person name="Ngan C.Y."/>
            <person name="Orejas M."/>
            <person name="Orosz E."/>
            <person name="Ouedraogo J.P."/>
            <person name="Overkamp K.M."/>
            <person name="Park H.-S."/>
            <person name="Perrone G."/>
            <person name="Piumi F."/>
            <person name="Punt P.J."/>
            <person name="Ram A.F."/>
            <person name="Ramon A."/>
            <person name="Rauscher S."/>
            <person name="Record E."/>
            <person name="Riano-Pachon D.M."/>
            <person name="Robert V."/>
            <person name="Roehrig J."/>
            <person name="Ruller R."/>
            <person name="Salamov A."/>
            <person name="Salih N.S."/>
            <person name="Samson R.A."/>
            <person name="Sandor E."/>
            <person name="Sanguinetti M."/>
            <person name="Schuetze T."/>
            <person name="Sepcic K."/>
            <person name="Shelest E."/>
            <person name="Sherlock G."/>
            <person name="Sophianopoulou V."/>
            <person name="Squina F.M."/>
            <person name="Sun H."/>
            <person name="Susca A."/>
            <person name="Todd R.B."/>
            <person name="Tsang A."/>
            <person name="Unkles S.E."/>
            <person name="van de Wiele N."/>
            <person name="van Rossen-Uffink D."/>
            <person name="Oliveira J.V."/>
            <person name="Vesth T.C."/>
            <person name="Visser J."/>
            <person name="Yu J.-H."/>
            <person name="Zhou M."/>
            <person name="Andersen M.R."/>
            <person name="Archer D.B."/>
            <person name="Baker S.E."/>
            <person name="Benoit I."/>
            <person name="Brakhage A.A."/>
            <person name="Braus G.H."/>
            <person name="Fischer R."/>
            <person name="Frisvad J.C."/>
            <person name="Goldman G.H."/>
            <person name="Houbraken J."/>
            <person name="Oakley B."/>
            <person name="Pocsi I."/>
            <person name="Scazzocchio C."/>
            <person name="Seiboth B."/>
            <person name="vanKuyk P.A."/>
            <person name="Wortman J."/>
            <person name="Dyer P.S."/>
            <person name="Grigoriev I.V."/>
        </authorList>
    </citation>
    <scope>NUCLEOTIDE SEQUENCE [LARGE SCALE GENOMIC DNA]</scope>
    <source>
        <strain evidence="8">CBS 593.65</strain>
    </source>
</reference>
<dbReference type="CDD" id="cd00067">
    <property type="entry name" value="GAL4"/>
    <property type="match status" value="1"/>
</dbReference>
<accession>A0A1L9TCU3</accession>
<dbReference type="VEuPathDB" id="FungiDB:ASPSYDRAFT_134160"/>
<dbReference type="Gene3D" id="4.10.240.10">
    <property type="entry name" value="Zn(2)-C6 fungal-type DNA-binding domain"/>
    <property type="match status" value="1"/>
</dbReference>
<keyword evidence="3" id="KW-0238">DNA-binding</keyword>
<dbReference type="InterPro" id="IPR021858">
    <property type="entry name" value="Fun_TF"/>
</dbReference>
<dbReference type="InterPro" id="IPR001138">
    <property type="entry name" value="Zn2Cys6_DnaBD"/>
</dbReference>
<feature type="domain" description="Zn(2)-C6 fungal-type" evidence="6">
    <location>
        <begin position="35"/>
        <end position="63"/>
    </location>
</feature>
<dbReference type="SUPFAM" id="SSF57701">
    <property type="entry name" value="Zn2/Cys6 DNA-binding domain"/>
    <property type="match status" value="1"/>
</dbReference>
<dbReference type="SMART" id="SM00066">
    <property type="entry name" value="GAL4"/>
    <property type="match status" value="1"/>
</dbReference>
<dbReference type="GeneID" id="63756737"/>
<name>A0A1L9TCU3_9EURO</name>
<evidence type="ECO:0000259" key="6">
    <source>
        <dbReference type="PROSITE" id="PS50048"/>
    </source>
</evidence>
<keyword evidence="5" id="KW-0539">Nucleus</keyword>
<keyword evidence="8" id="KW-1185">Reference proteome</keyword>
<dbReference type="PANTHER" id="PTHR37534">
    <property type="entry name" value="TRANSCRIPTIONAL ACTIVATOR PROTEIN UGA3"/>
    <property type="match status" value="1"/>
</dbReference>
<dbReference type="OrthoDB" id="39175at2759"/>
<proteinExistence type="predicted"/>
<dbReference type="GO" id="GO:0045944">
    <property type="term" value="P:positive regulation of transcription by RNA polymerase II"/>
    <property type="evidence" value="ECO:0007669"/>
    <property type="project" value="TreeGrafter"/>
</dbReference>
<dbReference type="AlphaFoldDB" id="A0A1L9TCU3"/>
<evidence type="ECO:0000256" key="4">
    <source>
        <dbReference type="ARBA" id="ARBA00023163"/>
    </source>
</evidence>